<evidence type="ECO:0000313" key="2">
    <source>
        <dbReference type="Proteomes" id="UP001172386"/>
    </source>
</evidence>
<proteinExistence type="predicted"/>
<accession>A0ACC3A2P7</accession>
<sequence length="728" mass="81025">MADSNVNGDENLSIIPYDSNREVVLRHADSVVVFDPQSRQLILRNRNRGIDSRAASESSCPRCGRPYDQTSSSAVHDDFAEEQQQPSFINADYFRLLARSLPGSTQTSAPPSPRRQLAQPVRKRAQLAEYERFRPTAPPPGAEFVGSTPAPPAATRISETAFAPAYFEKFFVIEKELGRGGRGVVLLVKHVLDNVTLGSFACKRVPVGDDHAWLEKVLVEVQALQSLSHQNLVSYRHVWLQDYQVNNFGPGVPCAFILQQYCNGGDLQTYVIAPAQVQTTTQQLKERIRRRSRGEAEIPHEALNEPRKLPFDDIYSFFRDITEGLRFLHLNGFIHRDLKPSNCLLHTVSGETRVLVSDFGEVQYANTVRKSTGATGTISYCAPEVLKPVSPGGPLGNFTFKSDIFSLGMILHFLCFAGLPYHTANILHEELENVDDLREEITSWSGFDDRRQKRPDLPGKLYSFLKELLSLQPETRPSSDDVLNGIKFGGLDAIPEFKRRSSAGPEEIAPVKRITKIDSPTIGPVNKPLRDLDAMSPSRQMRKRVARSSSLSKQGGEHESPKLSSDEQEKVNPSAGALMMRRSSSHGIPHPVGLGLRNASASASLPPQQSPKAMSPSPEMKQQQHQLLLPPPQPRMQSKIISAISWRPPLSFQIIVFATKVMSVLQPCLSHGINNVVFYVTFGLAALELASFPHQVWRIFLLAAIHVCILWYAHKNAAWCRSGWDIDP</sequence>
<dbReference type="EMBL" id="JAPDRQ010000126">
    <property type="protein sequence ID" value="KAJ9654275.1"/>
    <property type="molecule type" value="Genomic_DNA"/>
</dbReference>
<protein>
    <submittedName>
        <fullName evidence="1">Serine/threonine-protein kinase iks1</fullName>
    </submittedName>
</protein>
<evidence type="ECO:0000313" key="1">
    <source>
        <dbReference type="EMBL" id="KAJ9654275.1"/>
    </source>
</evidence>
<name>A0ACC3A2P7_9EURO</name>
<dbReference type="Proteomes" id="UP001172386">
    <property type="component" value="Unassembled WGS sequence"/>
</dbReference>
<keyword evidence="1" id="KW-0808">Transferase</keyword>
<comment type="caution">
    <text evidence="1">The sequence shown here is derived from an EMBL/GenBank/DDBJ whole genome shotgun (WGS) entry which is preliminary data.</text>
</comment>
<keyword evidence="1" id="KW-0418">Kinase</keyword>
<keyword evidence="2" id="KW-1185">Reference proteome</keyword>
<organism evidence="1 2">
    <name type="scientific">Neophaeococcomyces mojaviensis</name>
    <dbReference type="NCBI Taxonomy" id="3383035"/>
    <lineage>
        <taxon>Eukaryota</taxon>
        <taxon>Fungi</taxon>
        <taxon>Dikarya</taxon>
        <taxon>Ascomycota</taxon>
        <taxon>Pezizomycotina</taxon>
        <taxon>Eurotiomycetes</taxon>
        <taxon>Chaetothyriomycetidae</taxon>
        <taxon>Chaetothyriales</taxon>
        <taxon>Chaetothyriales incertae sedis</taxon>
        <taxon>Neophaeococcomyces</taxon>
    </lineage>
</organism>
<reference evidence="1" key="1">
    <citation type="submission" date="2022-10" db="EMBL/GenBank/DDBJ databases">
        <title>Culturing micro-colonial fungi from biological soil crusts in the Mojave desert and describing Neophaeococcomyces mojavensis, and introducing the new genera and species Taxawa tesnikishii.</title>
        <authorList>
            <person name="Kurbessoian T."/>
            <person name="Stajich J.E."/>
        </authorList>
    </citation>
    <scope>NUCLEOTIDE SEQUENCE</scope>
    <source>
        <strain evidence="1">JES_112</strain>
    </source>
</reference>
<gene>
    <name evidence="1" type="primary">IKS1</name>
    <name evidence="1" type="ORF">H2198_006675</name>
</gene>